<organism evidence="8 9">
    <name type="scientific">Symbiodinium natans</name>
    <dbReference type="NCBI Taxonomy" id="878477"/>
    <lineage>
        <taxon>Eukaryota</taxon>
        <taxon>Sar</taxon>
        <taxon>Alveolata</taxon>
        <taxon>Dinophyceae</taxon>
        <taxon>Suessiales</taxon>
        <taxon>Symbiodiniaceae</taxon>
        <taxon>Symbiodinium</taxon>
    </lineage>
</organism>
<evidence type="ECO:0000256" key="2">
    <source>
        <dbReference type="ARBA" id="ARBA00022448"/>
    </source>
</evidence>
<dbReference type="EMBL" id="CAJNDS010002369">
    <property type="protein sequence ID" value="CAE7452198.1"/>
    <property type="molecule type" value="Genomic_DNA"/>
</dbReference>
<evidence type="ECO:0000313" key="9">
    <source>
        <dbReference type="Proteomes" id="UP000604046"/>
    </source>
</evidence>
<keyword evidence="2" id="KW-0813">Transport</keyword>
<dbReference type="InterPro" id="IPR011701">
    <property type="entry name" value="MFS"/>
</dbReference>
<evidence type="ECO:0000259" key="7">
    <source>
        <dbReference type="PROSITE" id="PS50850"/>
    </source>
</evidence>
<comment type="caution">
    <text evidence="8">The sequence shown here is derived from an EMBL/GenBank/DDBJ whole genome shotgun (WGS) entry which is preliminary data.</text>
</comment>
<evidence type="ECO:0000256" key="3">
    <source>
        <dbReference type="ARBA" id="ARBA00022692"/>
    </source>
</evidence>
<feature type="transmembrane region" description="Helical" evidence="6">
    <location>
        <begin position="345"/>
        <end position="365"/>
    </location>
</feature>
<feature type="transmembrane region" description="Helical" evidence="6">
    <location>
        <begin position="315"/>
        <end position="333"/>
    </location>
</feature>
<feature type="transmembrane region" description="Helical" evidence="6">
    <location>
        <begin position="187"/>
        <end position="204"/>
    </location>
</feature>
<name>A0A812RUI4_9DINO</name>
<keyword evidence="4 6" id="KW-1133">Transmembrane helix</keyword>
<dbReference type="GO" id="GO:0012505">
    <property type="term" value="C:endomembrane system"/>
    <property type="evidence" value="ECO:0007669"/>
    <property type="project" value="UniProtKB-SubCell"/>
</dbReference>
<comment type="subcellular location">
    <subcellularLocation>
        <location evidence="1">Endomembrane system</location>
        <topology evidence="1">Multi-pass membrane protein</topology>
    </subcellularLocation>
</comment>
<dbReference type="Proteomes" id="UP000604046">
    <property type="component" value="Unassembled WGS sequence"/>
</dbReference>
<feature type="transmembrane region" description="Helical" evidence="6">
    <location>
        <begin position="424"/>
        <end position="444"/>
    </location>
</feature>
<evidence type="ECO:0000256" key="5">
    <source>
        <dbReference type="ARBA" id="ARBA00023136"/>
    </source>
</evidence>
<evidence type="ECO:0000256" key="4">
    <source>
        <dbReference type="ARBA" id="ARBA00022989"/>
    </source>
</evidence>
<dbReference type="PROSITE" id="PS50850">
    <property type="entry name" value="MFS"/>
    <property type="match status" value="1"/>
</dbReference>
<feature type="transmembrane region" description="Helical" evidence="6">
    <location>
        <begin position="49"/>
        <end position="72"/>
    </location>
</feature>
<sequence>MSLAGNESPPMPTWLIVFFSNMFFGCAGFSIVLPTLWPYLRQMNASAEFLAAVVAAYSIGEGLGGWTSGWLYHRHPEHPKTLLLGGMSLGLMAALFYVVAPVFGTAAAYVVLVARFFSGVDNGIRQTIEQTFIGSKIPVQHQTSCSSRLSSCGITGIMMGPALGAPLQAVDWKLLGFTVDGNNGPGVVLLLVCIMNMLMSWRFFNVEPGKSSQPTLQASESQRRKLGQPPNKRGLLVCYMIFFGANLNMASLETITPVLAQRLYGWGPCLNPAECPFEAKQIYVNLLLSCGGVLSLAMAALMSFCLGPYIYRNEVVAITISHAVSVMVNLGNMDLGGYLPAGRFVVDYLLGAFFGGLARGPGIALMTQIIGPHPKAAYMGLLFAIGAVPRIIGPFLFVELLQLPSPSRAADFAFVYQGPIPRTWLLYGCQMAVFLTIFLSVQIFRRDLRPHPMYGDRASSGDLSEPLMAQDCSPVTCTDVVPNTPSLVREGIASFEDLTRNVSSRSMVGGAV</sequence>
<dbReference type="OrthoDB" id="370281at2759"/>
<keyword evidence="9" id="KW-1185">Reference proteome</keyword>
<dbReference type="SUPFAM" id="SSF103473">
    <property type="entry name" value="MFS general substrate transporter"/>
    <property type="match status" value="1"/>
</dbReference>
<dbReference type="InterPro" id="IPR020846">
    <property type="entry name" value="MFS_dom"/>
</dbReference>
<evidence type="ECO:0000256" key="6">
    <source>
        <dbReference type="SAM" id="Phobius"/>
    </source>
</evidence>
<dbReference type="InterPro" id="IPR036259">
    <property type="entry name" value="MFS_trans_sf"/>
</dbReference>
<dbReference type="AlphaFoldDB" id="A0A812RUI4"/>
<dbReference type="InterPro" id="IPR051068">
    <property type="entry name" value="MFS_Domain-Containing_Protein"/>
</dbReference>
<evidence type="ECO:0000256" key="1">
    <source>
        <dbReference type="ARBA" id="ARBA00004127"/>
    </source>
</evidence>
<gene>
    <name evidence="8" type="primary">mfsd8</name>
    <name evidence="8" type="ORF">SNAT2548_LOCUS24781</name>
</gene>
<feature type="transmembrane region" description="Helical" evidence="6">
    <location>
        <begin position="149"/>
        <end position="167"/>
    </location>
</feature>
<dbReference type="PANTHER" id="PTHR23510">
    <property type="entry name" value="INNER MEMBRANE TRANSPORT PROTEIN YAJR"/>
    <property type="match status" value="1"/>
</dbReference>
<feature type="transmembrane region" description="Helical" evidence="6">
    <location>
        <begin position="282"/>
        <end position="303"/>
    </location>
</feature>
<feature type="domain" description="Major facilitator superfamily (MFS) profile" evidence="7">
    <location>
        <begin position="14"/>
        <end position="446"/>
    </location>
</feature>
<feature type="transmembrane region" description="Helical" evidence="6">
    <location>
        <begin position="12"/>
        <end position="37"/>
    </location>
</feature>
<feature type="transmembrane region" description="Helical" evidence="6">
    <location>
        <begin position="234"/>
        <end position="252"/>
    </location>
</feature>
<accession>A0A812RUI4</accession>
<dbReference type="Pfam" id="PF07690">
    <property type="entry name" value="MFS_1"/>
    <property type="match status" value="1"/>
</dbReference>
<keyword evidence="3 6" id="KW-0812">Transmembrane</keyword>
<protein>
    <submittedName>
        <fullName evidence="8">Mfsd8 protein</fullName>
    </submittedName>
</protein>
<evidence type="ECO:0000313" key="8">
    <source>
        <dbReference type="EMBL" id="CAE7452198.1"/>
    </source>
</evidence>
<keyword evidence="5 6" id="KW-0472">Membrane</keyword>
<dbReference type="Gene3D" id="1.20.1250.20">
    <property type="entry name" value="MFS general substrate transporter like domains"/>
    <property type="match status" value="1"/>
</dbReference>
<dbReference type="PANTHER" id="PTHR23510:SF3">
    <property type="entry name" value="MAJOR FACILITATOR SUPERFAMILY DOMAIN-CONTAINING PROTEIN 8"/>
    <property type="match status" value="1"/>
</dbReference>
<feature type="transmembrane region" description="Helical" evidence="6">
    <location>
        <begin position="377"/>
        <end position="398"/>
    </location>
</feature>
<feature type="transmembrane region" description="Helical" evidence="6">
    <location>
        <begin position="92"/>
        <end position="117"/>
    </location>
</feature>
<dbReference type="GO" id="GO:0022857">
    <property type="term" value="F:transmembrane transporter activity"/>
    <property type="evidence" value="ECO:0007669"/>
    <property type="project" value="InterPro"/>
</dbReference>
<proteinExistence type="predicted"/>
<reference evidence="8" key="1">
    <citation type="submission" date="2021-02" db="EMBL/GenBank/DDBJ databases">
        <authorList>
            <person name="Dougan E. K."/>
            <person name="Rhodes N."/>
            <person name="Thang M."/>
            <person name="Chan C."/>
        </authorList>
    </citation>
    <scope>NUCLEOTIDE SEQUENCE</scope>
</reference>